<keyword evidence="2 10" id="KW-0813">Transport</keyword>
<reference evidence="12 13" key="1">
    <citation type="journal article" date="2017" name="Nat. Ecol. Evol.">
        <title>Scallop genome provides insights into evolution of bilaterian karyotype and development.</title>
        <authorList>
            <person name="Wang S."/>
            <person name="Zhang J."/>
            <person name="Jiao W."/>
            <person name="Li J."/>
            <person name="Xun X."/>
            <person name="Sun Y."/>
            <person name="Guo X."/>
            <person name="Huan P."/>
            <person name="Dong B."/>
            <person name="Zhang L."/>
            <person name="Hu X."/>
            <person name="Sun X."/>
            <person name="Wang J."/>
            <person name="Zhao C."/>
            <person name="Wang Y."/>
            <person name="Wang D."/>
            <person name="Huang X."/>
            <person name="Wang R."/>
            <person name="Lv J."/>
            <person name="Li Y."/>
            <person name="Zhang Z."/>
            <person name="Liu B."/>
            <person name="Lu W."/>
            <person name="Hui Y."/>
            <person name="Liang J."/>
            <person name="Zhou Z."/>
            <person name="Hou R."/>
            <person name="Li X."/>
            <person name="Liu Y."/>
            <person name="Li H."/>
            <person name="Ning X."/>
            <person name="Lin Y."/>
            <person name="Zhao L."/>
            <person name="Xing Q."/>
            <person name="Dou J."/>
            <person name="Li Y."/>
            <person name="Mao J."/>
            <person name="Guo H."/>
            <person name="Dou H."/>
            <person name="Li T."/>
            <person name="Mu C."/>
            <person name="Jiang W."/>
            <person name="Fu Q."/>
            <person name="Fu X."/>
            <person name="Miao Y."/>
            <person name="Liu J."/>
            <person name="Yu Q."/>
            <person name="Li R."/>
            <person name="Liao H."/>
            <person name="Li X."/>
            <person name="Kong Y."/>
            <person name="Jiang Z."/>
            <person name="Chourrout D."/>
            <person name="Li R."/>
            <person name="Bao Z."/>
        </authorList>
    </citation>
    <scope>NUCLEOTIDE SEQUENCE [LARGE SCALE GENOMIC DNA]</scope>
    <source>
        <strain evidence="12 13">PY_sf001</strain>
    </source>
</reference>
<comment type="subunit">
    <text evidence="10">Heterohexamer.</text>
</comment>
<accession>A0A210QDS6</accession>
<comment type="subcellular location">
    <subcellularLocation>
        <location evidence="10">Mitochondrion inner membrane</location>
        <topology evidence="10">Peripheral membrane protein</topology>
        <orientation evidence="10">Intermembrane side</orientation>
    </subcellularLocation>
</comment>
<evidence type="ECO:0000256" key="1">
    <source>
        <dbReference type="ARBA" id="ARBA00006720"/>
    </source>
</evidence>
<keyword evidence="10" id="KW-0472">Membrane</keyword>
<keyword evidence="4" id="KW-0862">Zinc</keyword>
<dbReference type="GO" id="GO:0005743">
    <property type="term" value="C:mitochondrial inner membrane"/>
    <property type="evidence" value="ECO:0007669"/>
    <property type="project" value="UniProtKB-SubCell"/>
</dbReference>
<dbReference type="OrthoDB" id="7813104at2759"/>
<comment type="function">
    <text evidence="10">Mitochondrial intermembrane chaperone that participates in the import and insertion of some multi-pass transmembrane proteins into the mitochondrial inner membrane. Also required for the transfer of beta-barrel precursors from the TOM complex to the sorting and assembly machinery (SAM complex) of the outer membrane. Acts as a chaperone-like protein that protects the hydrophobic precursors from aggregation and guide them through the mitochondrial intermembrane space.</text>
</comment>
<name>A0A210QDS6_MIZYE</name>
<dbReference type="InterPro" id="IPR035427">
    <property type="entry name" value="Tim10-like_dom_sf"/>
</dbReference>
<comment type="caution">
    <text evidence="12">The sequence shown here is derived from an EMBL/GenBank/DDBJ whole genome shotgun (WGS) entry which is preliminary data.</text>
</comment>
<dbReference type="GO" id="GO:0046872">
    <property type="term" value="F:metal ion binding"/>
    <property type="evidence" value="ECO:0007669"/>
    <property type="project" value="UniProtKB-KW"/>
</dbReference>
<organism evidence="12 13">
    <name type="scientific">Mizuhopecten yessoensis</name>
    <name type="common">Japanese scallop</name>
    <name type="synonym">Patinopecten yessoensis</name>
    <dbReference type="NCBI Taxonomy" id="6573"/>
    <lineage>
        <taxon>Eukaryota</taxon>
        <taxon>Metazoa</taxon>
        <taxon>Spiralia</taxon>
        <taxon>Lophotrochozoa</taxon>
        <taxon>Mollusca</taxon>
        <taxon>Bivalvia</taxon>
        <taxon>Autobranchia</taxon>
        <taxon>Pteriomorphia</taxon>
        <taxon>Pectinida</taxon>
        <taxon>Pectinoidea</taxon>
        <taxon>Pectinidae</taxon>
        <taxon>Mizuhopecten</taxon>
    </lineage>
</organism>
<dbReference type="InterPro" id="IPR004217">
    <property type="entry name" value="Tim10-like"/>
</dbReference>
<dbReference type="STRING" id="6573.A0A210QDS6"/>
<dbReference type="GO" id="GO:0015031">
    <property type="term" value="P:protein transport"/>
    <property type="evidence" value="ECO:0007669"/>
    <property type="project" value="UniProtKB-KW"/>
</dbReference>
<proteinExistence type="inferred from homology"/>
<evidence type="ECO:0000256" key="7">
    <source>
        <dbReference type="ARBA" id="ARBA00023128"/>
    </source>
</evidence>
<evidence type="ECO:0000313" key="12">
    <source>
        <dbReference type="EMBL" id="OWF46876.1"/>
    </source>
</evidence>
<keyword evidence="10" id="KW-0999">Mitochondrion inner membrane</keyword>
<evidence type="ECO:0000259" key="11">
    <source>
        <dbReference type="Pfam" id="PF02953"/>
    </source>
</evidence>
<sequence>MDPSKRDDILNQARQEIALANAQMLLQTVADKCFRKCVYKPGTSLDNSEQKCVAMCMDRYMDAWDLTAKTYASRLQREMS</sequence>
<gene>
    <name evidence="12" type="ORF">KP79_PYT07120</name>
</gene>
<evidence type="ECO:0000256" key="5">
    <source>
        <dbReference type="ARBA" id="ARBA00022927"/>
    </source>
</evidence>
<evidence type="ECO:0000256" key="9">
    <source>
        <dbReference type="ARBA" id="ARBA00023186"/>
    </source>
</evidence>
<keyword evidence="13" id="KW-1185">Reference proteome</keyword>
<keyword evidence="5 10" id="KW-0653">Protein transport</keyword>
<keyword evidence="7 10" id="KW-0496">Mitochondrion</keyword>
<comment type="similarity">
    <text evidence="1 10">Belongs to the small Tim family.</text>
</comment>
<keyword evidence="8 10" id="KW-1015">Disulfide bond</keyword>
<protein>
    <recommendedName>
        <fullName evidence="10">Mitochondrial import inner membrane translocase subunit</fullName>
    </recommendedName>
</protein>
<dbReference type="GO" id="GO:0042719">
    <property type="term" value="C:mitochondrial intermembrane space chaperone complex"/>
    <property type="evidence" value="ECO:0007669"/>
    <property type="project" value="UniProtKB-ARBA"/>
</dbReference>
<feature type="domain" description="Tim10-like" evidence="11">
    <location>
        <begin position="12"/>
        <end position="72"/>
    </location>
</feature>
<dbReference type="SUPFAM" id="SSF144122">
    <property type="entry name" value="Tim10-like"/>
    <property type="match status" value="1"/>
</dbReference>
<dbReference type="GO" id="GO:0045039">
    <property type="term" value="P:protein insertion into mitochondrial inner membrane"/>
    <property type="evidence" value="ECO:0007669"/>
    <property type="project" value="UniProtKB-ARBA"/>
</dbReference>
<evidence type="ECO:0000313" key="13">
    <source>
        <dbReference type="Proteomes" id="UP000242188"/>
    </source>
</evidence>
<keyword evidence="9 10" id="KW-0143">Chaperone</keyword>
<evidence type="ECO:0000256" key="3">
    <source>
        <dbReference type="ARBA" id="ARBA00022723"/>
    </source>
</evidence>
<evidence type="ECO:0000256" key="10">
    <source>
        <dbReference type="RuleBase" id="RU367043"/>
    </source>
</evidence>
<dbReference type="Pfam" id="PF02953">
    <property type="entry name" value="zf-Tim10_DDP"/>
    <property type="match status" value="1"/>
</dbReference>
<comment type="domain">
    <text evidence="10">The twin CX3C motif contains 4 conserved Cys residues that form 2 disulfide bonds in the mitochondrial intermembrane space.</text>
</comment>
<keyword evidence="6 10" id="KW-0811">Translocation</keyword>
<evidence type="ECO:0000256" key="6">
    <source>
        <dbReference type="ARBA" id="ARBA00023010"/>
    </source>
</evidence>
<evidence type="ECO:0000256" key="8">
    <source>
        <dbReference type="ARBA" id="ARBA00023157"/>
    </source>
</evidence>
<evidence type="ECO:0000256" key="2">
    <source>
        <dbReference type="ARBA" id="ARBA00022448"/>
    </source>
</evidence>
<keyword evidence="3" id="KW-0479">Metal-binding</keyword>
<dbReference type="FunFam" id="1.10.287.810:FF:000001">
    <property type="entry name" value="mitochondrial import inner membrane translocase subunit TIM13"/>
    <property type="match status" value="1"/>
</dbReference>
<dbReference type="Gene3D" id="1.10.287.810">
    <property type="entry name" value="Mitochondrial import inner membrane translocase subunit tim13 like domains"/>
    <property type="match status" value="1"/>
</dbReference>
<dbReference type="EMBL" id="NEDP02004067">
    <property type="protein sequence ID" value="OWF46876.1"/>
    <property type="molecule type" value="Genomic_DNA"/>
</dbReference>
<dbReference type="Proteomes" id="UP000242188">
    <property type="component" value="Unassembled WGS sequence"/>
</dbReference>
<evidence type="ECO:0000256" key="4">
    <source>
        <dbReference type="ARBA" id="ARBA00022833"/>
    </source>
</evidence>
<dbReference type="AlphaFoldDB" id="A0A210QDS6"/>